<dbReference type="SUPFAM" id="SSF54197">
    <property type="entry name" value="HIT-like"/>
    <property type="match status" value="1"/>
</dbReference>
<dbReference type="PANTHER" id="PTHR42997:SF1">
    <property type="entry name" value="AP-4-A PHOSPHORYLASE"/>
    <property type="match status" value="1"/>
</dbReference>
<evidence type="ECO:0000259" key="2">
    <source>
        <dbReference type="PROSITE" id="PS51084"/>
    </source>
</evidence>
<dbReference type="PANTHER" id="PTHR42997">
    <property type="entry name" value="HIT FAMILY HYDROLASE"/>
    <property type="match status" value="1"/>
</dbReference>
<dbReference type="AlphaFoldDB" id="A0A176RUP0"/>
<dbReference type="Gene3D" id="3.30.428.10">
    <property type="entry name" value="HIT-like"/>
    <property type="match status" value="1"/>
</dbReference>
<dbReference type="InterPro" id="IPR036265">
    <property type="entry name" value="HIT-like_sf"/>
</dbReference>
<feature type="domain" description="HIT" evidence="2">
    <location>
        <begin position="1"/>
        <end position="41"/>
    </location>
</feature>
<accession>A0A176RUP0</accession>
<dbReference type="GO" id="GO:0003824">
    <property type="term" value="F:catalytic activity"/>
    <property type="evidence" value="ECO:0007669"/>
    <property type="project" value="InterPro"/>
</dbReference>
<dbReference type="PROSITE" id="PS51084">
    <property type="entry name" value="HIT_2"/>
    <property type="match status" value="1"/>
</dbReference>
<evidence type="ECO:0000313" key="3">
    <source>
        <dbReference type="EMBL" id="OAD19457.1"/>
    </source>
</evidence>
<sequence>MTQQYAPDGYNIGINDGLAAGQTVMHLHIHLIPRYTGDCTDPRGGVRWIFPEKAVYWLS</sequence>
<dbReference type="InterPro" id="IPR052908">
    <property type="entry name" value="AP-4-A_phosphorylase"/>
</dbReference>
<dbReference type="InterPro" id="IPR011146">
    <property type="entry name" value="HIT-like"/>
</dbReference>
<dbReference type="PATRIC" id="fig|1003181.4.peg.6477"/>
<evidence type="ECO:0000256" key="1">
    <source>
        <dbReference type="PROSITE-ProRule" id="PRU00464"/>
    </source>
</evidence>
<dbReference type="Proteomes" id="UP000076962">
    <property type="component" value="Unassembled WGS sequence"/>
</dbReference>
<gene>
    <name evidence="3" type="ORF">THIOM_004907</name>
</gene>
<dbReference type="InterPro" id="IPR019808">
    <property type="entry name" value="Histidine_triad_CS"/>
</dbReference>
<dbReference type="PROSITE" id="PS00892">
    <property type="entry name" value="HIT_1"/>
    <property type="match status" value="1"/>
</dbReference>
<name>A0A176RUP0_9GAMM</name>
<proteinExistence type="predicted"/>
<feature type="short sequence motif" description="Histidine triad motif" evidence="1">
    <location>
        <begin position="26"/>
        <end position="30"/>
    </location>
</feature>
<dbReference type="EMBL" id="LUTY01002795">
    <property type="protein sequence ID" value="OAD19457.1"/>
    <property type="molecule type" value="Genomic_DNA"/>
</dbReference>
<reference evidence="3 4" key="1">
    <citation type="submission" date="2016-05" db="EMBL/GenBank/DDBJ databases">
        <title>Single-cell genome of chain-forming Candidatus Thiomargarita nelsonii and comparison to other large sulfur-oxidizing bacteria.</title>
        <authorList>
            <person name="Winkel M."/>
            <person name="Salman V."/>
            <person name="Woyke T."/>
            <person name="Schulz-Vogt H."/>
            <person name="Richter M."/>
            <person name="Flood B."/>
            <person name="Bailey J."/>
            <person name="Amann R."/>
            <person name="Mussmann M."/>
        </authorList>
    </citation>
    <scope>NUCLEOTIDE SEQUENCE [LARGE SCALE GENOMIC DNA]</scope>
    <source>
        <strain evidence="3 4">THI036</strain>
    </source>
</reference>
<comment type="caution">
    <text evidence="3">The sequence shown here is derived from an EMBL/GenBank/DDBJ whole genome shotgun (WGS) entry which is preliminary data.</text>
</comment>
<organism evidence="3 4">
    <name type="scientific">Candidatus Thiomargarita nelsonii</name>
    <dbReference type="NCBI Taxonomy" id="1003181"/>
    <lineage>
        <taxon>Bacteria</taxon>
        <taxon>Pseudomonadati</taxon>
        <taxon>Pseudomonadota</taxon>
        <taxon>Gammaproteobacteria</taxon>
        <taxon>Thiotrichales</taxon>
        <taxon>Thiotrichaceae</taxon>
        <taxon>Thiomargarita</taxon>
    </lineage>
</organism>
<protein>
    <submittedName>
        <fullName evidence="3">Histidine triad (HIT) protein</fullName>
    </submittedName>
</protein>
<evidence type="ECO:0000313" key="4">
    <source>
        <dbReference type="Proteomes" id="UP000076962"/>
    </source>
</evidence>
<dbReference type="Pfam" id="PF01230">
    <property type="entry name" value="HIT"/>
    <property type="match status" value="1"/>
</dbReference>
<keyword evidence="4" id="KW-1185">Reference proteome</keyword>